<protein>
    <submittedName>
        <fullName evidence="2">Uncharacterized protein</fullName>
    </submittedName>
</protein>
<sequence length="271" mass="31457">MNPSQTDVGASTFAYSEKDIQEILEGIEDSITQFEHKAERTLAQYVKARFILRGLRVNLQPNLCADDPTLTKRWEEICNKCSLDLMVLTIERLQDKAKIVKGKIADLKQQVIATKGAEATENILAEHADLLHKHREKLVERKQRKFERDAKDFQENRIYTWREEQRRQRGQQSGRGFRRQTGLPDPHQDRYRPAPRQDTRDADRGRGRDYMQYNRDLSTDSSRSSTSIPSTSSASNSSGNQAFLGGTYEHPQRKNPRAPIQREQYPSRKRR</sequence>
<organism evidence="2 3">
    <name type="scientific">Xenopus laevis</name>
    <name type="common">African clawed frog</name>
    <dbReference type="NCBI Taxonomy" id="8355"/>
    <lineage>
        <taxon>Eukaryota</taxon>
        <taxon>Metazoa</taxon>
        <taxon>Chordata</taxon>
        <taxon>Craniata</taxon>
        <taxon>Vertebrata</taxon>
        <taxon>Euteleostomi</taxon>
        <taxon>Amphibia</taxon>
        <taxon>Batrachia</taxon>
        <taxon>Anura</taxon>
        <taxon>Pipoidea</taxon>
        <taxon>Pipidae</taxon>
        <taxon>Xenopodinae</taxon>
        <taxon>Xenopus</taxon>
        <taxon>Xenopus</taxon>
    </lineage>
</organism>
<evidence type="ECO:0000313" key="2">
    <source>
        <dbReference type="EMBL" id="OCT74207.1"/>
    </source>
</evidence>
<dbReference type="Proteomes" id="UP000694892">
    <property type="component" value="Chromosome 6S"/>
</dbReference>
<gene>
    <name evidence="2" type="ORF">XELAEV_18033164mg</name>
</gene>
<dbReference type="AlphaFoldDB" id="A0A974HDR3"/>
<evidence type="ECO:0000313" key="3">
    <source>
        <dbReference type="Proteomes" id="UP000694892"/>
    </source>
</evidence>
<evidence type="ECO:0000256" key="1">
    <source>
        <dbReference type="SAM" id="MobiDB-lite"/>
    </source>
</evidence>
<feature type="region of interest" description="Disordered" evidence="1">
    <location>
        <begin position="162"/>
        <end position="271"/>
    </location>
</feature>
<accession>A0A974HDR3</accession>
<feature type="compositionally biased region" description="Low complexity" evidence="1">
    <location>
        <begin position="219"/>
        <end position="238"/>
    </location>
</feature>
<feature type="compositionally biased region" description="Basic and acidic residues" evidence="1">
    <location>
        <begin position="186"/>
        <end position="209"/>
    </location>
</feature>
<proteinExistence type="predicted"/>
<name>A0A974HDR3_XENLA</name>
<dbReference type="EMBL" id="CM004477">
    <property type="protein sequence ID" value="OCT74207.1"/>
    <property type="molecule type" value="Genomic_DNA"/>
</dbReference>
<reference evidence="3" key="1">
    <citation type="journal article" date="2016" name="Nature">
        <title>Genome evolution in the allotetraploid frog Xenopus laevis.</title>
        <authorList>
            <person name="Session A.M."/>
            <person name="Uno Y."/>
            <person name="Kwon T."/>
            <person name="Chapman J.A."/>
            <person name="Toyoda A."/>
            <person name="Takahashi S."/>
            <person name="Fukui A."/>
            <person name="Hikosaka A."/>
            <person name="Suzuki A."/>
            <person name="Kondo M."/>
            <person name="van Heeringen S.J."/>
            <person name="Quigley I."/>
            <person name="Heinz S."/>
            <person name="Ogino H."/>
            <person name="Ochi H."/>
            <person name="Hellsten U."/>
            <person name="Lyons J.B."/>
            <person name="Simakov O."/>
            <person name="Putnam N."/>
            <person name="Stites J."/>
            <person name="Kuroki Y."/>
            <person name="Tanaka T."/>
            <person name="Michiue T."/>
            <person name="Watanabe M."/>
            <person name="Bogdanovic O."/>
            <person name="Lister R."/>
            <person name="Georgiou G."/>
            <person name="Paranjpe S.S."/>
            <person name="van Kruijsbergen I."/>
            <person name="Shu S."/>
            <person name="Carlson J."/>
            <person name="Kinoshita T."/>
            <person name="Ohta Y."/>
            <person name="Mawaribuchi S."/>
            <person name="Jenkins J."/>
            <person name="Grimwood J."/>
            <person name="Schmutz J."/>
            <person name="Mitros T."/>
            <person name="Mozaffari S.V."/>
            <person name="Suzuki Y."/>
            <person name="Haramoto Y."/>
            <person name="Yamamoto T.S."/>
            <person name="Takagi C."/>
            <person name="Heald R."/>
            <person name="Miller K."/>
            <person name="Haudenschild C."/>
            <person name="Kitzman J."/>
            <person name="Nakayama T."/>
            <person name="Izutsu Y."/>
            <person name="Robert J."/>
            <person name="Fortriede J."/>
            <person name="Burns K."/>
            <person name="Lotay V."/>
            <person name="Karimi K."/>
            <person name="Yasuoka Y."/>
            <person name="Dichmann D.S."/>
            <person name="Flajnik M.F."/>
            <person name="Houston D.W."/>
            <person name="Shendure J."/>
            <person name="DuPasquier L."/>
            <person name="Vize P.D."/>
            <person name="Zorn A.M."/>
            <person name="Ito M."/>
            <person name="Marcotte E.M."/>
            <person name="Wallingford J.B."/>
            <person name="Ito Y."/>
            <person name="Asashima M."/>
            <person name="Ueno N."/>
            <person name="Matsuda Y."/>
            <person name="Veenstra G.J."/>
            <person name="Fujiyama A."/>
            <person name="Harland R.M."/>
            <person name="Taira M."/>
            <person name="Rokhsar D.S."/>
        </authorList>
    </citation>
    <scope>NUCLEOTIDE SEQUENCE [LARGE SCALE GENOMIC DNA]</scope>
    <source>
        <strain evidence="3">J</strain>
    </source>
</reference>